<name>A0A7I8JZ92_SPIIN</name>
<evidence type="ECO:0000313" key="2">
    <source>
        <dbReference type="EMBL" id="CAA7389313.1"/>
    </source>
</evidence>
<protein>
    <submittedName>
        <fullName evidence="2">Uncharacterized protein</fullName>
    </submittedName>
</protein>
<evidence type="ECO:0000256" key="1">
    <source>
        <dbReference type="ARBA" id="ARBA00005437"/>
    </source>
</evidence>
<keyword evidence="3" id="KW-1185">Reference proteome</keyword>
<dbReference type="InterPro" id="IPR007612">
    <property type="entry name" value="LOR"/>
</dbReference>
<accession>A0A7I8JZ92</accession>
<proteinExistence type="inferred from homology"/>
<dbReference type="PANTHER" id="PTHR31087:SF85">
    <property type="entry name" value="PROTEIN LURP-ONE-RELATED 7"/>
    <property type="match status" value="1"/>
</dbReference>
<reference evidence="2" key="1">
    <citation type="submission" date="2020-02" db="EMBL/GenBank/DDBJ databases">
        <authorList>
            <person name="Scholz U."/>
            <person name="Mascher M."/>
            <person name="Fiebig A."/>
        </authorList>
    </citation>
    <scope>NUCLEOTIDE SEQUENCE</scope>
</reference>
<evidence type="ECO:0000313" key="3">
    <source>
        <dbReference type="Proteomes" id="UP000663760"/>
    </source>
</evidence>
<dbReference type="OrthoDB" id="770293at2759"/>
<sequence length="185" mass="20781">MASASIFPSAWEIPVDFTVRKGLPGLTKGEMTIHDAYDNLRFQVHSRLFNSSPWRVKTLLDASGNTLITCVNRQGGWEGFRGNSLDFKDAIFTAHKTVTSPFDAELKVFLMDGSLAQRRLAFRVKGSPFQRSCTIYKENSVVAQANPNFKLGKVIYSRHKFRLTVYPRIDHALVAAILVIFFGGH</sequence>
<dbReference type="InterPro" id="IPR038595">
    <property type="entry name" value="LOR_sf"/>
</dbReference>
<dbReference type="EMBL" id="LR746264">
    <property type="protein sequence ID" value="CAA7389313.1"/>
    <property type="molecule type" value="Genomic_DNA"/>
</dbReference>
<dbReference type="Proteomes" id="UP000663760">
    <property type="component" value="Chromosome 1"/>
</dbReference>
<dbReference type="InterPro" id="IPR025659">
    <property type="entry name" value="Tubby-like_C"/>
</dbReference>
<dbReference type="Pfam" id="PF04525">
    <property type="entry name" value="LOR"/>
    <property type="match status" value="1"/>
</dbReference>
<dbReference type="PANTHER" id="PTHR31087">
    <property type="match status" value="1"/>
</dbReference>
<gene>
    <name evidence="2" type="ORF">SI8410_01001391</name>
</gene>
<organism evidence="2 3">
    <name type="scientific">Spirodela intermedia</name>
    <name type="common">Intermediate duckweed</name>
    <dbReference type="NCBI Taxonomy" id="51605"/>
    <lineage>
        <taxon>Eukaryota</taxon>
        <taxon>Viridiplantae</taxon>
        <taxon>Streptophyta</taxon>
        <taxon>Embryophyta</taxon>
        <taxon>Tracheophyta</taxon>
        <taxon>Spermatophyta</taxon>
        <taxon>Magnoliopsida</taxon>
        <taxon>Liliopsida</taxon>
        <taxon>Araceae</taxon>
        <taxon>Lemnoideae</taxon>
        <taxon>Spirodela</taxon>
    </lineage>
</organism>
<dbReference type="SUPFAM" id="SSF54518">
    <property type="entry name" value="Tubby C-terminal domain-like"/>
    <property type="match status" value="1"/>
</dbReference>
<comment type="similarity">
    <text evidence="1">Belongs to the LOR family.</text>
</comment>
<dbReference type="Gene3D" id="2.40.160.200">
    <property type="entry name" value="LURP1-related"/>
    <property type="match status" value="1"/>
</dbReference>
<dbReference type="AlphaFoldDB" id="A0A7I8JZ92"/>